<evidence type="ECO:0000313" key="1">
    <source>
        <dbReference type="EMBL" id="KAG2333136.1"/>
    </source>
</evidence>
<protein>
    <submittedName>
        <fullName evidence="1">Uncharacterized protein</fullName>
    </submittedName>
</protein>
<gene>
    <name evidence="1" type="ORF">Bca52824_004316</name>
</gene>
<organism evidence="1 2">
    <name type="scientific">Brassica carinata</name>
    <name type="common">Ethiopian mustard</name>
    <name type="synonym">Abyssinian cabbage</name>
    <dbReference type="NCBI Taxonomy" id="52824"/>
    <lineage>
        <taxon>Eukaryota</taxon>
        <taxon>Viridiplantae</taxon>
        <taxon>Streptophyta</taxon>
        <taxon>Embryophyta</taxon>
        <taxon>Tracheophyta</taxon>
        <taxon>Spermatophyta</taxon>
        <taxon>Magnoliopsida</taxon>
        <taxon>eudicotyledons</taxon>
        <taxon>Gunneridae</taxon>
        <taxon>Pentapetalae</taxon>
        <taxon>rosids</taxon>
        <taxon>malvids</taxon>
        <taxon>Brassicales</taxon>
        <taxon>Brassicaceae</taxon>
        <taxon>Brassiceae</taxon>
        <taxon>Brassica</taxon>
    </lineage>
</organism>
<accession>A0A8X7WMT8</accession>
<keyword evidence="2" id="KW-1185">Reference proteome</keyword>
<reference evidence="1 2" key="1">
    <citation type="submission" date="2020-02" db="EMBL/GenBank/DDBJ databases">
        <authorList>
            <person name="Ma Q."/>
            <person name="Huang Y."/>
            <person name="Song X."/>
            <person name="Pei D."/>
        </authorList>
    </citation>
    <scope>NUCLEOTIDE SEQUENCE [LARGE SCALE GENOMIC DNA]</scope>
    <source>
        <strain evidence="1">Sxm20200214</strain>
        <tissue evidence="1">Leaf</tissue>
    </source>
</reference>
<comment type="caution">
    <text evidence="1">The sequence shown here is derived from an EMBL/GenBank/DDBJ whole genome shotgun (WGS) entry which is preliminary data.</text>
</comment>
<name>A0A8X7WMT8_BRACI</name>
<sequence>MSTLAAEKKIGIGNSTVRKFKFCLISVNHLGKMELKKVLRSKYCFPLKRTYGMQGILCWKWQVYVIVCLYNEALVFLFVKVVCNFDWRFNRLEVCVWLFSNHELQITCSSWRYCFIHPKQLNFVTMPHTFLVFRHRSECPKP</sequence>
<evidence type="ECO:0000313" key="2">
    <source>
        <dbReference type="Proteomes" id="UP000886595"/>
    </source>
</evidence>
<proteinExistence type="predicted"/>
<dbReference type="Proteomes" id="UP000886595">
    <property type="component" value="Unassembled WGS sequence"/>
</dbReference>
<dbReference type="EMBL" id="JAAMPC010000001">
    <property type="protein sequence ID" value="KAG2333136.1"/>
    <property type="molecule type" value="Genomic_DNA"/>
</dbReference>
<dbReference type="AlphaFoldDB" id="A0A8X7WMT8"/>